<accession>A0A655BP71</accession>
<name>A0A655BP71_SALET</name>
<evidence type="ECO:0000313" key="1">
    <source>
        <dbReference type="EMBL" id="CNT65065.1"/>
    </source>
</evidence>
<dbReference type="Proteomes" id="UP000042394">
    <property type="component" value="Unassembled WGS sequence"/>
</dbReference>
<protein>
    <submittedName>
        <fullName evidence="1">Uncharacterized protein</fullName>
    </submittedName>
</protein>
<dbReference type="EMBL" id="CQPD01000003">
    <property type="protein sequence ID" value="CNT65065.1"/>
    <property type="molecule type" value="Genomic_DNA"/>
</dbReference>
<sequence length="48" mass="5478">MHGVTESTSFNRLGNRADYGILRLIFQVDELLTDNLFVLKFDGAFDDL</sequence>
<gene>
    <name evidence="1" type="ORF">ERS008207_00453</name>
</gene>
<proteinExistence type="predicted"/>
<dbReference type="AlphaFoldDB" id="A0A655BP71"/>
<evidence type="ECO:0000313" key="2">
    <source>
        <dbReference type="Proteomes" id="UP000042394"/>
    </source>
</evidence>
<reference evidence="1 2" key="1">
    <citation type="submission" date="2015-03" db="EMBL/GenBank/DDBJ databases">
        <authorList>
            <consortium name="Pathogen Informatics"/>
        </authorList>
    </citation>
    <scope>NUCLEOTIDE SEQUENCE [LARGE SCALE GENOMIC DNA]</scope>
    <source>
        <strain evidence="1 2">D4891</strain>
    </source>
</reference>
<organism evidence="1 2">
    <name type="scientific">Salmonella enterica subsp. enterica serovar Bovismorbificans</name>
    <dbReference type="NCBI Taxonomy" id="58097"/>
    <lineage>
        <taxon>Bacteria</taxon>
        <taxon>Pseudomonadati</taxon>
        <taxon>Pseudomonadota</taxon>
        <taxon>Gammaproteobacteria</taxon>
        <taxon>Enterobacterales</taxon>
        <taxon>Enterobacteriaceae</taxon>
        <taxon>Salmonella</taxon>
    </lineage>
</organism>